<dbReference type="RefSeq" id="XP_013407770.1">
    <property type="nucleotide sequence ID" value="XM_013552316.1"/>
</dbReference>
<keyword evidence="6" id="KW-0735">Signal-anchor</keyword>
<dbReference type="KEGG" id="lak:106171816"/>
<dbReference type="RefSeq" id="XP_013407745.1">
    <property type="nucleotide sequence ID" value="XM_013552291.1"/>
</dbReference>
<protein>
    <recommendedName>
        <fullName evidence="11">Hexosyltransferase</fullName>
        <ecNumber evidence="11">2.4.1.-</ecNumber>
    </recommendedName>
</protein>
<gene>
    <name evidence="13 14 15 16" type="primary">LOC106171816</name>
</gene>
<dbReference type="RefSeq" id="XP_013407754.1">
    <property type="nucleotide sequence ID" value="XM_013552300.1"/>
</dbReference>
<dbReference type="GO" id="GO:0006493">
    <property type="term" value="P:protein O-linked glycosylation"/>
    <property type="evidence" value="ECO:0007669"/>
    <property type="project" value="TreeGrafter"/>
</dbReference>
<dbReference type="GO" id="GO:0000139">
    <property type="term" value="C:Golgi membrane"/>
    <property type="evidence" value="ECO:0007669"/>
    <property type="project" value="UniProtKB-SubCell"/>
</dbReference>
<evidence type="ECO:0000313" key="15">
    <source>
        <dbReference type="RefSeq" id="XP_013407761.1"/>
    </source>
</evidence>
<organism evidence="12 14">
    <name type="scientific">Lingula anatina</name>
    <name type="common">Brachiopod</name>
    <name type="synonym">Lingula unguis</name>
    <dbReference type="NCBI Taxonomy" id="7574"/>
    <lineage>
        <taxon>Eukaryota</taxon>
        <taxon>Metazoa</taxon>
        <taxon>Spiralia</taxon>
        <taxon>Lophotrochozoa</taxon>
        <taxon>Brachiopoda</taxon>
        <taxon>Linguliformea</taxon>
        <taxon>Lingulata</taxon>
        <taxon>Lingulida</taxon>
        <taxon>Linguloidea</taxon>
        <taxon>Lingulidae</taxon>
        <taxon>Lingula</taxon>
    </lineage>
</organism>
<dbReference type="Gene3D" id="3.90.550.50">
    <property type="match status" value="1"/>
</dbReference>
<evidence type="ECO:0000313" key="13">
    <source>
        <dbReference type="RefSeq" id="XP_013407745.1"/>
    </source>
</evidence>
<evidence type="ECO:0000256" key="5">
    <source>
        <dbReference type="ARBA" id="ARBA00022692"/>
    </source>
</evidence>
<comment type="similarity">
    <text evidence="2 11">Belongs to the glycosyltransferase 31 family.</text>
</comment>
<keyword evidence="7" id="KW-1133">Transmembrane helix</keyword>
<proteinExistence type="inferred from homology"/>
<dbReference type="EC" id="2.4.1.-" evidence="11"/>
<reference evidence="13 14" key="1">
    <citation type="submission" date="2025-04" db="UniProtKB">
        <authorList>
            <consortium name="RefSeq"/>
        </authorList>
    </citation>
    <scope>IDENTIFICATION</scope>
    <source>
        <tissue evidence="13 14">Gonads</tissue>
    </source>
</reference>
<keyword evidence="8 11" id="KW-0333">Golgi apparatus</keyword>
<evidence type="ECO:0000313" key="12">
    <source>
        <dbReference type="Proteomes" id="UP000085678"/>
    </source>
</evidence>
<dbReference type="FunFam" id="3.90.550.50:FF:000001">
    <property type="entry name" value="Hexosyltransferase"/>
    <property type="match status" value="1"/>
</dbReference>
<dbReference type="STRING" id="7574.A0A1S3JCZ0"/>
<dbReference type="GeneID" id="106171816"/>
<dbReference type="RefSeq" id="XP_013407761.1">
    <property type="nucleotide sequence ID" value="XM_013552307.1"/>
</dbReference>
<keyword evidence="9" id="KW-0472">Membrane</keyword>
<evidence type="ECO:0000313" key="14">
    <source>
        <dbReference type="RefSeq" id="XP_013407754.1"/>
    </source>
</evidence>
<name>A0A1S3JCZ0_LINAN</name>
<evidence type="ECO:0000256" key="1">
    <source>
        <dbReference type="ARBA" id="ARBA00004323"/>
    </source>
</evidence>
<dbReference type="PANTHER" id="PTHR11214:SF314">
    <property type="entry name" value="HEXOSYLTRANSFERASE"/>
    <property type="match status" value="1"/>
</dbReference>
<evidence type="ECO:0000256" key="11">
    <source>
        <dbReference type="RuleBase" id="RU363063"/>
    </source>
</evidence>
<evidence type="ECO:0000256" key="10">
    <source>
        <dbReference type="ARBA" id="ARBA00023180"/>
    </source>
</evidence>
<dbReference type="Proteomes" id="UP000085678">
    <property type="component" value="Unplaced"/>
</dbReference>
<accession>A0A1S3JCZ0</accession>
<evidence type="ECO:0000256" key="7">
    <source>
        <dbReference type="ARBA" id="ARBA00022989"/>
    </source>
</evidence>
<evidence type="ECO:0000256" key="6">
    <source>
        <dbReference type="ARBA" id="ARBA00022968"/>
    </source>
</evidence>
<keyword evidence="3 11" id="KW-0328">Glycosyltransferase</keyword>
<dbReference type="GO" id="GO:0016758">
    <property type="term" value="F:hexosyltransferase activity"/>
    <property type="evidence" value="ECO:0007669"/>
    <property type="project" value="InterPro"/>
</dbReference>
<dbReference type="PANTHER" id="PTHR11214">
    <property type="entry name" value="BETA-1,3-N-ACETYLGLUCOSAMINYLTRANSFERASE"/>
    <property type="match status" value="1"/>
</dbReference>
<evidence type="ECO:0000256" key="4">
    <source>
        <dbReference type="ARBA" id="ARBA00022679"/>
    </source>
</evidence>
<keyword evidence="10" id="KW-0325">Glycoprotein</keyword>
<evidence type="ECO:0000313" key="16">
    <source>
        <dbReference type="RefSeq" id="XP_013407770.1"/>
    </source>
</evidence>
<evidence type="ECO:0000256" key="9">
    <source>
        <dbReference type="ARBA" id="ARBA00023136"/>
    </source>
</evidence>
<dbReference type="InterPro" id="IPR002659">
    <property type="entry name" value="Glyco_trans_31"/>
</dbReference>
<evidence type="ECO:0000256" key="2">
    <source>
        <dbReference type="ARBA" id="ARBA00008661"/>
    </source>
</evidence>
<keyword evidence="4" id="KW-0808">Transferase</keyword>
<evidence type="ECO:0000256" key="8">
    <source>
        <dbReference type="ARBA" id="ARBA00023034"/>
    </source>
</evidence>
<dbReference type="Pfam" id="PF01762">
    <property type="entry name" value="Galactosyl_T"/>
    <property type="match status" value="1"/>
</dbReference>
<evidence type="ECO:0000256" key="3">
    <source>
        <dbReference type="ARBA" id="ARBA00022676"/>
    </source>
</evidence>
<keyword evidence="12" id="KW-1185">Reference proteome</keyword>
<dbReference type="OrthoDB" id="2139606at2759"/>
<comment type="subcellular location">
    <subcellularLocation>
        <location evidence="1 11">Golgi apparatus membrane</location>
        <topology evidence="1 11">Single-pass type II membrane protein</topology>
    </subcellularLocation>
</comment>
<dbReference type="AlphaFoldDB" id="A0A1S3JCZ0"/>
<keyword evidence="5" id="KW-0812">Transmembrane</keyword>
<sequence>MTDILFLRNHAIQTAEGLVTQVTTGKWITTIGKESGKRIQKTTENFFSYLIRPDGEICLPSKTAPSDIHVLVMICSAARNFAARDAIRKTWLSEHALRPNHTSIHKVFIIGNAYNKSLHGLLQIESTKHRDIVQGNFLDTYNNLTLKSIFALQWASQYCNQADFIIKGDDDAYININNLVRYAVDKHLKNTFLGYCLTGIRPERNPVSKWYVPRSIFPGNSYPPFVAGWAYVMPGHLLIPLYNATRTLPFLHLEDIFITGLCGGKLGARHRGHPGFQARLNMSDTHMLKSFFAVHFVTVEDHYRFWEAIKKLEPTI</sequence>